<feature type="signal peptide" evidence="11">
    <location>
        <begin position="1"/>
        <end position="19"/>
    </location>
</feature>
<dbReference type="InterPro" id="IPR032312">
    <property type="entry name" value="LacZ_4"/>
</dbReference>
<dbReference type="Gene3D" id="2.60.120.260">
    <property type="entry name" value="Galactose-binding domain-like"/>
    <property type="match status" value="1"/>
</dbReference>
<dbReference type="SUPFAM" id="SSF49303">
    <property type="entry name" value="beta-Galactosidase/glucuronidase domain"/>
    <property type="match status" value="2"/>
</dbReference>
<keyword evidence="6 10" id="KW-0378">Hydrolase</keyword>
<reference evidence="13 14" key="1">
    <citation type="submission" date="2020-03" db="EMBL/GenBank/DDBJ databases">
        <title>Salinimicrobium sp. nov, isolated from SCS.</title>
        <authorList>
            <person name="Cao W.R."/>
        </authorList>
    </citation>
    <scope>NUCLEOTIDE SEQUENCE [LARGE SCALE GENOMIC DNA]</scope>
    <source>
        <strain evidence="14">J15B91</strain>
    </source>
</reference>
<feature type="chain" id="PRO_5046718002" description="Beta-galactosidase" evidence="11">
    <location>
        <begin position="20"/>
        <end position="1048"/>
    </location>
</feature>
<evidence type="ECO:0000256" key="4">
    <source>
        <dbReference type="ARBA" id="ARBA00011245"/>
    </source>
</evidence>
<dbReference type="SUPFAM" id="SSF49785">
    <property type="entry name" value="Galactose-binding domain-like"/>
    <property type="match status" value="1"/>
</dbReference>
<dbReference type="Pfam" id="PF00703">
    <property type="entry name" value="Glyco_hydro_2"/>
    <property type="match status" value="1"/>
</dbReference>
<dbReference type="InterPro" id="IPR004199">
    <property type="entry name" value="B-gal_small/dom_5"/>
</dbReference>
<name>A0ABX1CU17_9FLAO</name>
<evidence type="ECO:0000256" key="8">
    <source>
        <dbReference type="ARBA" id="ARBA00023295"/>
    </source>
</evidence>
<comment type="cofactor">
    <cofactor evidence="2">
        <name>Ca(2+)</name>
        <dbReference type="ChEBI" id="CHEBI:29108"/>
    </cofactor>
</comment>
<dbReference type="PANTHER" id="PTHR46323">
    <property type="entry name" value="BETA-GALACTOSIDASE"/>
    <property type="match status" value="1"/>
</dbReference>
<dbReference type="SUPFAM" id="SSF74650">
    <property type="entry name" value="Galactose mutarotase-like"/>
    <property type="match status" value="1"/>
</dbReference>
<evidence type="ECO:0000256" key="10">
    <source>
        <dbReference type="RuleBase" id="RU361154"/>
    </source>
</evidence>
<keyword evidence="14" id="KW-1185">Reference proteome</keyword>
<dbReference type="RefSeq" id="WP_168136923.1">
    <property type="nucleotide sequence ID" value="NZ_JAAVJR010000001.1"/>
</dbReference>
<comment type="similarity">
    <text evidence="3 10">Belongs to the glycosyl hydrolase 2 family.</text>
</comment>
<dbReference type="Pfam" id="PF02929">
    <property type="entry name" value="Bgal_small_N"/>
    <property type="match status" value="1"/>
</dbReference>
<protein>
    <recommendedName>
        <fullName evidence="5 10">Beta-galactosidase</fullName>
        <ecNumber evidence="5 10">3.2.1.23</ecNumber>
    </recommendedName>
    <alternativeName>
        <fullName evidence="9 10">Lactase</fullName>
    </alternativeName>
</protein>
<dbReference type="Gene3D" id="3.20.20.80">
    <property type="entry name" value="Glycosidases"/>
    <property type="match status" value="1"/>
</dbReference>
<comment type="caution">
    <text evidence="13">The sequence shown here is derived from an EMBL/GenBank/DDBJ whole genome shotgun (WGS) entry which is preliminary data.</text>
</comment>
<dbReference type="InterPro" id="IPR006102">
    <property type="entry name" value="Ig-like_GH2"/>
</dbReference>
<evidence type="ECO:0000256" key="1">
    <source>
        <dbReference type="ARBA" id="ARBA00001412"/>
    </source>
</evidence>
<gene>
    <name evidence="13" type="ORF">HC175_02520</name>
</gene>
<evidence type="ECO:0000256" key="3">
    <source>
        <dbReference type="ARBA" id="ARBA00007401"/>
    </source>
</evidence>
<dbReference type="PROSITE" id="PS00608">
    <property type="entry name" value="GLYCOSYL_HYDROL_F2_2"/>
    <property type="match status" value="1"/>
</dbReference>
<dbReference type="PROSITE" id="PS00719">
    <property type="entry name" value="GLYCOSYL_HYDROL_F2_1"/>
    <property type="match status" value="1"/>
</dbReference>
<evidence type="ECO:0000256" key="9">
    <source>
        <dbReference type="ARBA" id="ARBA00032230"/>
    </source>
</evidence>
<dbReference type="InterPro" id="IPR023230">
    <property type="entry name" value="Glyco_hydro_2_CS"/>
</dbReference>
<dbReference type="InterPro" id="IPR006103">
    <property type="entry name" value="Glyco_hydro_2_cat"/>
</dbReference>
<organism evidence="13 14">
    <name type="scientific">Salinimicrobium oceani</name>
    <dbReference type="NCBI Taxonomy" id="2722702"/>
    <lineage>
        <taxon>Bacteria</taxon>
        <taxon>Pseudomonadati</taxon>
        <taxon>Bacteroidota</taxon>
        <taxon>Flavobacteriia</taxon>
        <taxon>Flavobacteriales</taxon>
        <taxon>Flavobacteriaceae</taxon>
        <taxon>Salinimicrobium</taxon>
    </lineage>
</organism>
<evidence type="ECO:0000313" key="13">
    <source>
        <dbReference type="EMBL" id="NJW51784.1"/>
    </source>
</evidence>
<dbReference type="InterPro" id="IPR006104">
    <property type="entry name" value="Glyco_hydro_2_N"/>
</dbReference>
<dbReference type="Gene3D" id="2.70.98.10">
    <property type="match status" value="1"/>
</dbReference>
<evidence type="ECO:0000256" key="6">
    <source>
        <dbReference type="ARBA" id="ARBA00022801"/>
    </source>
</evidence>
<feature type="domain" description="Beta galactosidase small chain/" evidence="12">
    <location>
        <begin position="753"/>
        <end position="1040"/>
    </location>
</feature>
<dbReference type="PRINTS" id="PR00132">
    <property type="entry name" value="GLHYDRLASE2"/>
</dbReference>
<evidence type="ECO:0000256" key="2">
    <source>
        <dbReference type="ARBA" id="ARBA00001913"/>
    </source>
</evidence>
<dbReference type="Proteomes" id="UP000703674">
    <property type="component" value="Unassembled WGS sequence"/>
</dbReference>
<keyword evidence="7" id="KW-0106">Calcium</keyword>
<dbReference type="InterPro" id="IPR013783">
    <property type="entry name" value="Ig-like_fold"/>
</dbReference>
<evidence type="ECO:0000256" key="11">
    <source>
        <dbReference type="SAM" id="SignalP"/>
    </source>
</evidence>
<dbReference type="InterPro" id="IPR023232">
    <property type="entry name" value="Glyco_hydro_2_AS"/>
</dbReference>
<dbReference type="PANTHER" id="PTHR46323:SF2">
    <property type="entry name" value="BETA-GALACTOSIDASE"/>
    <property type="match status" value="1"/>
</dbReference>
<evidence type="ECO:0000259" key="12">
    <source>
        <dbReference type="SMART" id="SM01038"/>
    </source>
</evidence>
<evidence type="ECO:0000313" key="14">
    <source>
        <dbReference type="Proteomes" id="UP000703674"/>
    </source>
</evidence>
<sequence length="1048" mass="120875">MKIYYGLLVLFLISFTGEAQERQPHEDHQVFQINRLEPRADFFAFESSEKASEADKTLSGRYHSLNGKWDFKWVRSPKDRPTDFFKPGLNSSNWKTIEVPGNWETQGFGYPIYLDERYPFENTWPDVPQDYNPVGSYRKTFSVPKEWEDQRVVLHFAAAKALYVYLNGEFLGYAEGSKTPSEFDLTGKLKDGENLLAVQMYRWTDASYLESQDFLRMSGIEREVYLYAEPKVHISDLEIKAGLDKQYSSGIFRTDLSLKNSTKLRAKLDLKLSLKDVEGRVVFEEQRNLRLKAGEESEISFDARLPEVAQWSAEIPNLYTLEVSLTSGKGKNSHLSKKIGFRSVEIKGNQLLVNGKSIYIRGVDRHETDPHTGHVVSRESMEKDIRLMKQNNINAVRSSHYPNHPYWYNLTDKYGLYVIDEANIESHPLAINEETQIGNEESWIPAHLDRVKKMYYRDRNHPSIIIWSLGNEAGHGKVFEATYDWLKAHDNRPVQYEPAGTEDYTDIFCPMYPSPQRLIDYATNNPQKPAIMIEYAHAMGNSVGNLQDYWDIIENYEVLQGGFIWDWVDQALEYKYPNGTPYLAYGYDYHPDLPNDGNFLNNGLVDPYRNPHPHLMEVKKVYQPAKLEFDSKTGKLKLTNKNFFRSLNEYQLEWELLKNGVATASGEEILSNIAPQKSAYFEPALPEVDFAEAEYILRFSLKTAKEEPLLPRGHEVAFEEFALNDPLFMSEEITVDTSGEKKLKLESTLDSFIITGEDFEFRIGSETGELKLWKFKGEVMTEAPIRPQFWRAPTDNDLGNKMHEWAGVWKEATAKATATLTEKPKKSNNEVTFKVGYDLPKKVAKVEVQFTVSPDGALKLDYRFEPLQEDLPNIPRLGMYLLLPNKFTEVAWYGRGPEETYWDRKTGQKTGIYEGEIAKQFHRYSRPQETGNKTEVRWMQVHAKNHFLKATAMDNLLHASVWPFTMQEIDLQEDEIETSASGLVPVTRKHGADVKTGELVQWNIDHLQMGVGGDTSWGRHVHPEYTIPANRDYEYSFELKASKSSYRH</sequence>
<dbReference type="SMART" id="SM01038">
    <property type="entry name" value="Bgal_small_N"/>
    <property type="match status" value="1"/>
</dbReference>
<accession>A0ABX1CU17</accession>
<dbReference type="EC" id="3.2.1.23" evidence="5 10"/>
<keyword evidence="8 10" id="KW-0326">Glycosidase</keyword>
<dbReference type="Pfam" id="PF16353">
    <property type="entry name" value="LacZ_4"/>
    <property type="match status" value="1"/>
</dbReference>
<dbReference type="InterPro" id="IPR011013">
    <property type="entry name" value="Gal_mutarotase_sf_dom"/>
</dbReference>
<dbReference type="InterPro" id="IPR006101">
    <property type="entry name" value="Glyco_hydro_2"/>
</dbReference>
<dbReference type="InterPro" id="IPR036156">
    <property type="entry name" value="Beta-gal/glucu_dom_sf"/>
</dbReference>
<dbReference type="Pfam" id="PF02836">
    <property type="entry name" value="Glyco_hydro_2_C"/>
    <property type="match status" value="1"/>
</dbReference>
<dbReference type="Gene3D" id="2.60.40.10">
    <property type="entry name" value="Immunoglobulins"/>
    <property type="match status" value="2"/>
</dbReference>
<dbReference type="SUPFAM" id="SSF51445">
    <property type="entry name" value="(Trans)glycosidases"/>
    <property type="match status" value="1"/>
</dbReference>
<comment type="catalytic activity">
    <reaction evidence="1 10">
        <text>Hydrolysis of terminal non-reducing beta-D-galactose residues in beta-D-galactosides.</text>
        <dbReference type="EC" id="3.2.1.23"/>
    </reaction>
</comment>
<dbReference type="Pfam" id="PF02837">
    <property type="entry name" value="Glyco_hydro_2_N"/>
    <property type="match status" value="1"/>
</dbReference>
<keyword evidence="11" id="KW-0732">Signal</keyword>
<dbReference type="InterPro" id="IPR017853">
    <property type="entry name" value="GH"/>
</dbReference>
<evidence type="ECO:0000256" key="5">
    <source>
        <dbReference type="ARBA" id="ARBA00012756"/>
    </source>
</evidence>
<dbReference type="InterPro" id="IPR008979">
    <property type="entry name" value="Galactose-bd-like_sf"/>
</dbReference>
<comment type="subunit">
    <text evidence="4">Monomer.</text>
</comment>
<evidence type="ECO:0000256" key="7">
    <source>
        <dbReference type="ARBA" id="ARBA00022837"/>
    </source>
</evidence>
<dbReference type="InterPro" id="IPR050347">
    <property type="entry name" value="Bact_Beta-galactosidase"/>
</dbReference>
<dbReference type="EMBL" id="JAAVJR010000001">
    <property type="protein sequence ID" value="NJW51784.1"/>
    <property type="molecule type" value="Genomic_DNA"/>
</dbReference>
<proteinExistence type="inferred from homology"/>
<dbReference type="InterPro" id="IPR014718">
    <property type="entry name" value="GH-type_carb-bd"/>
</dbReference>